<dbReference type="RefSeq" id="WP_025802488.1">
    <property type="nucleotide sequence ID" value="NZ_CP053842.1"/>
</dbReference>
<dbReference type="PANTHER" id="PTHR36116:SF1">
    <property type="entry name" value="UPF0060 MEMBRANE PROTEIN YNFA"/>
    <property type="match status" value="1"/>
</dbReference>
<protein>
    <submittedName>
        <fullName evidence="6">YnfA family protein</fullName>
    </submittedName>
</protein>
<dbReference type="InterPro" id="IPR003844">
    <property type="entry name" value="UPF0060"/>
</dbReference>
<comment type="subcellular location">
    <subcellularLocation>
        <location evidence="5">Cell membrane</location>
        <topology evidence="5">Multi-pass membrane protein</topology>
    </subcellularLocation>
</comment>
<evidence type="ECO:0000256" key="1">
    <source>
        <dbReference type="ARBA" id="ARBA00022475"/>
    </source>
</evidence>
<sequence length="111" mass="12677">MFVEIFYYIVAAFFEILGCYLFWIVFRHDKSSLYLGLGILSLMIFAFILTRVESEFAGRAYAAYGGIYILSSLLWLFFIEKTNVTKFDLIGASFCLFGASLIIFSALKKLS</sequence>
<feature type="transmembrane region" description="Helical" evidence="5">
    <location>
        <begin position="33"/>
        <end position="52"/>
    </location>
</feature>
<feature type="transmembrane region" description="Helical" evidence="5">
    <location>
        <begin position="89"/>
        <end position="107"/>
    </location>
</feature>
<dbReference type="AlphaFoldDB" id="A0A7M1LJQ1"/>
<dbReference type="PANTHER" id="PTHR36116">
    <property type="entry name" value="UPF0060 MEMBRANE PROTEIN YNFA"/>
    <property type="match status" value="1"/>
</dbReference>
<organism evidence="6 7">
    <name type="scientific">Campylobacter corcagiensis</name>
    <dbReference type="NCBI Taxonomy" id="1448857"/>
    <lineage>
        <taxon>Bacteria</taxon>
        <taxon>Pseudomonadati</taxon>
        <taxon>Campylobacterota</taxon>
        <taxon>Epsilonproteobacteria</taxon>
        <taxon>Campylobacterales</taxon>
        <taxon>Campylobacteraceae</taxon>
        <taxon>Campylobacter</taxon>
    </lineage>
</organism>
<feature type="transmembrane region" description="Helical" evidence="5">
    <location>
        <begin position="58"/>
        <end position="77"/>
    </location>
</feature>
<feature type="transmembrane region" description="Helical" evidence="5">
    <location>
        <begin position="6"/>
        <end position="26"/>
    </location>
</feature>
<dbReference type="SUPFAM" id="SSF103481">
    <property type="entry name" value="Multidrug resistance efflux transporter EmrE"/>
    <property type="match status" value="1"/>
</dbReference>
<accession>A0A7M1LJQ1</accession>
<dbReference type="Proteomes" id="UP000594749">
    <property type="component" value="Chromosome"/>
</dbReference>
<proteinExistence type="inferred from homology"/>
<comment type="similarity">
    <text evidence="5">Belongs to the UPF0060 family.</text>
</comment>
<evidence type="ECO:0000256" key="3">
    <source>
        <dbReference type="ARBA" id="ARBA00022989"/>
    </source>
</evidence>
<evidence type="ECO:0000313" key="6">
    <source>
        <dbReference type="EMBL" id="QOQ87755.1"/>
    </source>
</evidence>
<evidence type="ECO:0000256" key="5">
    <source>
        <dbReference type="HAMAP-Rule" id="MF_00010"/>
    </source>
</evidence>
<evidence type="ECO:0000313" key="7">
    <source>
        <dbReference type="Proteomes" id="UP000594749"/>
    </source>
</evidence>
<gene>
    <name evidence="6" type="ORF">IMC76_02805</name>
</gene>
<dbReference type="Pfam" id="PF02694">
    <property type="entry name" value="UPF0060"/>
    <property type="match status" value="1"/>
</dbReference>
<reference evidence="6 7" key="1">
    <citation type="submission" date="2020-10" db="EMBL/GenBank/DDBJ databases">
        <title>Campylobacter and Helicobacter PacBio genomes.</title>
        <authorList>
            <person name="Lane C."/>
        </authorList>
    </citation>
    <scope>NUCLEOTIDE SEQUENCE [LARGE SCALE GENOMIC DNA]</scope>
    <source>
        <strain evidence="6 7">2016D-0077</strain>
    </source>
</reference>
<dbReference type="NCBIfam" id="NF002586">
    <property type="entry name" value="PRK02237.1"/>
    <property type="match status" value="1"/>
</dbReference>
<dbReference type="InterPro" id="IPR037185">
    <property type="entry name" value="EmrE-like"/>
</dbReference>
<evidence type="ECO:0000256" key="2">
    <source>
        <dbReference type="ARBA" id="ARBA00022692"/>
    </source>
</evidence>
<keyword evidence="2 5" id="KW-0812">Transmembrane</keyword>
<dbReference type="GO" id="GO:0005886">
    <property type="term" value="C:plasma membrane"/>
    <property type="evidence" value="ECO:0007669"/>
    <property type="project" value="UniProtKB-SubCell"/>
</dbReference>
<keyword evidence="1 5" id="KW-1003">Cell membrane</keyword>
<name>A0A7M1LJQ1_9BACT</name>
<keyword evidence="3 5" id="KW-1133">Transmembrane helix</keyword>
<dbReference type="HAMAP" id="MF_00010">
    <property type="entry name" value="UPF0060"/>
    <property type="match status" value="1"/>
</dbReference>
<dbReference type="EMBL" id="CP063078">
    <property type="protein sequence ID" value="QOQ87755.1"/>
    <property type="molecule type" value="Genomic_DNA"/>
</dbReference>
<keyword evidence="4 5" id="KW-0472">Membrane</keyword>
<keyword evidence="7" id="KW-1185">Reference proteome</keyword>
<dbReference type="OrthoDB" id="123240at2"/>
<evidence type="ECO:0000256" key="4">
    <source>
        <dbReference type="ARBA" id="ARBA00023136"/>
    </source>
</evidence>